<evidence type="ECO:0000313" key="2">
    <source>
        <dbReference type="EMBL" id="MDF9407343.1"/>
    </source>
</evidence>
<gene>
    <name evidence="2" type="ORF">L7E55_03050</name>
</gene>
<comment type="caution">
    <text evidence="2">The sequence shown here is derived from an EMBL/GenBank/DDBJ whole genome shotgun (WGS) entry which is preliminary data.</text>
</comment>
<evidence type="ECO:0000259" key="1">
    <source>
        <dbReference type="Pfam" id="PF04014"/>
    </source>
</evidence>
<dbReference type="GO" id="GO:0003677">
    <property type="term" value="F:DNA binding"/>
    <property type="evidence" value="ECO:0007669"/>
    <property type="project" value="UniProtKB-KW"/>
</dbReference>
<organism evidence="2 3">
    <name type="scientific">Pelotomaculum isophthalicicum JI</name>
    <dbReference type="NCBI Taxonomy" id="947010"/>
    <lineage>
        <taxon>Bacteria</taxon>
        <taxon>Bacillati</taxon>
        <taxon>Bacillota</taxon>
        <taxon>Clostridia</taxon>
        <taxon>Eubacteriales</taxon>
        <taxon>Desulfotomaculaceae</taxon>
        <taxon>Pelotomaculum</taxon>
    </lineage>
</organism>
<dbReference type="SUPFAM" id="SSF89447">
    <property type="entry name" value="AbrB/MazE/MraZ-like"/>
    <property type="match status" value="1"/>
</dbReference>
<keyword evidence="3" id="KW-1185">Reference proteome</keyword>
<dbReference type="Gene3D" id="2.10.260.10">
    <property type="match status" value="1"/>
</dbReference>
<sequence length="61" mass="6537">MTIITGMTPNGQITIPRSTMKLLGLKAGCEVSIEIVNGSVVLKKIDEMVESKEDSLIFKAG</sequence>
<dbReference type="RefSeq" id="WP_277442563.1">
    <property type="nucleotide sequence ID" value="NZ_JAKOAV010000003.1"/>
</dbReference>
<dbReference type="Proteomes" id="UP001154312">
    <property type="component" value="Unassembled WGS sequence"/>
</dbReference>
<dbReference type="EMBL" id="JAKOAV010000003">
    <property type="protein sequence ID" value="MDF9407343.1"/>
    <property type="molecule type" value="Genomic_DNA"/>
</dbReference>
<evidence type="ECO:0000313" key="3">
    <source>
        <dbReference type="Proteomes" id="UP001154312"/>
    </source>
</evidence>
<dbReference type="Pfam" id="PF04014">
    <property type="entry name" value="MazE_antitoxin"/>
    <property type="match status" value="1"/>
</dbReference>
<keyword evidence="2" id="KW-0238">DNA-binding</keyword>
<dbReference type="InterPro" id="IPR037914">
    <property type="entry name" value="SpoVT-AbrB_sf"/>
</dbReference>
<name>A0A9X4H4K4_9FIRM</name>
<reference evidence="2" key="1">
    <citation type="submission" date="2022-02" db="EMBL/GenBank/DDBJ databases">
        <authorList>
            <person name="Leng L."/>
        </authorList>
    </citation>
    <scope>NUCLEOTIDE SEQUENCE</scope>
    <source>
        <strain evidence="2">JI</strain>
    </source>
</reference>
<dbReference type="InterPro" id="IPR007159">
    <property type="entry name" value="SpoVT-AbrB_dom"/>
</dbReference>
<protein>
    <submittedName>
        <fullName evidence="2">AbrB/MazE/SpoVT family DNA-binding domain-containing protein</fullName>
    </submittedName>
</protein>
<dbReference type="AlphaFoldDB" id="A0A9X4H4K4"/>
<feature type="domain" description="SpoVT-AbrB" evidence="1">
    <location>
        <begin position="10"/>
        <end position="46"/>
    </location>
</feature>
<accession>A0A9X4H4K4</accession>
<proteinExistence type="predicted"/>